<organism evidence="2 3">
    <name type="scientific">Trebonia kvetii</name>
    <dbReference type="NCBI Taxonomy" id="2480626"/>
    <lineage>
        <taxon>Bacteria</taxon>
        <taxon>Bacillati</taxon>
        <taxon>Actinomycetota</taxon>
        <taxon>Actinomycetes</taxon>
        <taxon>Streptosporangiales</taxon>
        <taxon>Treboniaceae</taxon>
        <taxon>Trebonia</taxon>
    </lineage>
</organism>
<sequence length="295" mass="32871">MPILSLGYLRLEATDLDAWQTFAGDFLGLMPVHAEGDESLRYRMDHYPPRLVVSPGAEARATAIGFEVLNERDMRQVAAAVENAGIKVTEGSDDEADERRVTGFVRFDDPGGNPIELFYGPVLDHQPVRTPHLVSKFVTGDMGMGHVIVTGEDGRALKEFYTEVLGFYERNTMGPRDRTVWFMSSNDRHHTLGVTSAPGRGRLIHLMVETESFDDVGLALDRREKYGIPLMNSLGKHTNDEMTSFYVYSPELYAIEFGYGGLRVDGQQPVYKITAGQHWGHKFFPPPAPPAPPAK</sequence>
<dbReference type="EMBL" id="RPFW01000005">
    <property type="protein sequence ID" value="TVZ02502.1"/>
    <property type="molecule type" value="Genomic_DNA"/>
</dbReference>
<dbReference type="RefSeq" id="WP_145857578.1">
    <property type="nucleotide sequence ID" value="NZ_RPFW01000005.1"/>
</dbReference>
<feature type="domain" description="VOC" evidence="1">
    <location>
        <begin position="143"/>
        <end position="260"/>
    </location>
</feature>
<dbReference type="PROSITE" id="PS51819">
    <property type="entry name" value="VOC"/>
    <property type="match status" value="2"/>
</dbReference>
<evidence type="ECO:0000313" key="2">
    <source>
        <dbReference type="EMBL" id="TVZ02502.1"/>
    </source>
</evidence>
<keyword evidence="2" id="KW-0560">Oxidoreductase</keyword>
<evidence type="ECO:0000313" key="3">
    <source>
        <dbReference type="Proteomes" id="UP000460272"/>
    </source>
</evidence>
<dbReference type="Pfam" id="PF22632">
    <property type="entry name" value="BphC_D1"/>
    <property type="match status" value="1"/>
</dbReference>
<dbReference type="GO" id="GO:0051213">
    <property type="term" value="F:dioxygenase activity"/>
    <property type="evidence" value="ECO:0007669"/>
    <property type="project" value="UniProtKB-KW"/>
</dbReference>
<gene>
    <name evidence="2" type="ORF">EAS64_27325</name>
</gene>
<reference evidence="2 3" key="1">
    <citation type="submission" date="2018-11" db="EMBL/GenBank/DDBJ databases">
        <title>Trebonia kvetii gen.nov., sp.nov., a novel acidophilic actinobacterium, and proposal of the new actinobacterial family Treboniaceae fam. nov.</title>
        <authorList>
            <person name="Rapoport D."/>
            <person name="Sagova-Mareckova M."/>
            <person name="Sedlacek I."/>
            <person name="Provaznik J."/>
            <person name="Kralova S."/>
            <person name="Pavlinic D."/>
            <person name="Benes V."/>
            <person name="Kopecky J."/>
        </authorList>
    </citation>
    <scope>NUCLEOTIDE SEQUENCE [LARGE SCALE GENOMIC DNA]</scope>
    <source>
        <strain evidence="2 3">15Tr583</strain>
    </source>
</reference>
<dbReference type="InterPro" id="IPR029068">
    <property type="entry name" value="Glyas_Bleomycin-R_OHBP_Dase"/>
</dbReference>
<dbReference type="CDD" id="cd07252">
    <property type="entry name" value="BphC1-RGP6_N_like"/>
    <property type="match status" value="1"/>
</dbReference>
<comment type="caution">
    <text evidence="2">The sequence shown here is derived from an EMBL/GenBank/DDBJ whole genome shotgun (WGS) entry which is preliminary data.</text>
</comment>
<feature type="domain" description="VOC" evidence="1">
    <location>
        <begin position="5"/>
        <end position="120"/>
    </location>
</feature>
<accession>A0A6P2BTU3</accession>
<dbReference type="Pfam" id="PF00903">
    <property type="entry name" value="Glyoxalase"/>
    <property type="match status" value="2"/>
</dbReference>
<name>A0A6P2BTU3_9ACTN</name>
<dbReference type="SUPFAM" id="SSF54593">
    <property type="entry name" value="Glyoxalase/Bleomycin resistance protein/Dihydroxybiphenyl dioxygenase"/>
    <property type="match status" value="1"/>
</dbReference>
<dbReference type="Proteomes" id="UP000460272">
    <property type="component" value="Unassembled WGS sequence"/>
</dbReference>
<keyword evidence="2" id="KW-0223">Dioxygenase</keyword>
<dbReference type="AlphaFoldDB" id="A0A6P2BTU3"/>
<dbReference type="InterPro" id="IPR037523">
    <property type="entry name" value="VOC_core"/>
</dbReference>
<proteinExistence type="predicted"/>
<evidence type="ECO:0000259" key="1">
    <source>
        <dbReference type="PROSITE" id="PS51819"/>
    </source>
</evidence>
<dbReference type="InterPro" id="IPR004360">
    <property type="entry name" value="Glyas_Fos-R_dOase_dom"/>
</dbReference>
<dbReference type="OrthoDB" id="6909416at2"/>
<protein>
    <submittedName>
        <fullName evidence="2">2,3-dihydroxybiphenyl 1,2-dioxygenase</fullName>
    </submittedName>
</protein>
<keyword evidence="3" id="KW-1185">Reference proteome</keyword>
<dbReference type="Gene3D" id="3.10.180.10">
    <property type="entry name" value="2,3-Dihydroxybiphenyl 1,2-Dioxygenase, domain 1"/>
    <property type="match status" value="2"/>
</dbReference>